<dbReference type="KEGG" id="dti:Desti_1521"/>
<dbReference type="HOGENOM" id="CLU_076554_0_0_7"/>
<reference evidence="2" key="1">
    <citation type="submission" date="2012-06" db="EMBL/GenBank/DDBJ databases">
        <title>Complete sequence of chromosome of Desulfomonile tiedjei DSM 6799.</title>
        <authorList>
            <person name="Lucas S."/>
            <person name="Copeland A."/>
            <person name="Lapidus A."/>
            <person name="Glavina del Rio T."/>
            <person name="Dalin E."/>
            <person name="Tice H."/>
            <person name="Bruce D."/>
            <person name="Goodwin L."/>
            <person name="Pitluck S."/>
            <person name="Peters L."/>
            <person name="Ovchinnikova G."/>
            <person name="Zeytun A."/>
            <person name="Lu M."/>
            <person name="Kyrpides N."/>
            <person name="Mavromatis K."/>
            <person name="Ivanova N."/>
            <person name="Brettin T."/>
            <person name="Detter J.C."/>
            <person name="Han C."/>
            <person name="Larimer F."/>
            <person name="Land M."/>
            <person name="Hauser L."/>
            <person name="Markowitz V."/>
            <person name="Cheng J.-F."/>
            <person name="Hugenholtz P."/>
            <person name="Woyke T."/>
            <person name="Wu D."/>
            <person name="Spring S."/>
            <person name="Schroeder M."/>
            <person name="Brambilla E."/>
            <person name="Klenk H.-P."/>
            <person name="Eisen J.A."/>
        </authorList>
    </citation>
    <scope>NUCLEOTIDE SEQUENCE [LARGE SCALE GENOMIC DNA]</scope>
    <source>
        <strain evidence="2">ATCC 49306 / DSM 6799 / DCB-1</strain>
    </source>
</reference>
<evidence type="ECO:0000313" key="2">
    <source>
        <dbReference type="Proteomes" id="UP000006055"/>
    </source>
</evidence>
<dbReference type="STRING" id="706587.Desti_1521"/>
<accession>I4C3U2</accession>
<evidence type="ECO:0000313" key="1">
    <source>
        <dbReference type="EMBL" id="AFM24233.1"/>
    </source>
</evidence>
<keyword evidence="2" id="KW-1185">Reference proteome</keyword>
<dbReference type="EMBL" id="CP003360">
    <property type="protein sequence ID" value="AFM24233.1"/>
    <property type="molecule type" value="Genomic_DNA"/>
</dbReference>
<protein>
    <submittedName>
        <fullName evidence="1">PilZ domain-containing protein</fullName>
    </submittedName>
</protein>
<dbReference type="AlphaFoldDB" id="I4C3U2"/>
<dbReference type="RefSeq" id="WP_014809381.1">
    <property type="nucleotide sequence ID" value="NC_018025.1"/>
</dbReference>
<gene>
    <name evidence="1" type="ordered locus">Desti_1521</name>
</gene>
<name>I4C3U2_DESTA</name>
<dbReference type="eggNOG" id="COG2197">
    <property type="taxonomic scope" value="Bacteria"/>
</dbReference>
<organism evidence="1 2">
    <name type="scientific">Desulfomonile tiedjei (strain ATCC 49306 / DSM 6799 / DCB-1)</name>
    <dbReference type="NCBI Taxonomy" id="706587"/>
    <lineage>
        <taxon>Bacteria</taxon>
        <taxon>Pseudomonadati</taxon>
        <taxon>Thermodesulfobacteriota</taxon>
        <taxon>Desulfomonilia</taxon>
        <taxon>Desulfomonilales</taxon>
        <taxon>Desulfomonilaceae</taxon>
        <taxon>Desulfomonile</taxon>
    </lineage>
</organism>
<dbReference type="Proteomes" id="UP000006055">
    <property type="component" value="Chromosome"/>
</dbReference>
<sequence>MSIRKIKAREIMDDIKSGMTPDQLMEKYNISKKGIAKTIKQILDERSHVARTLAQDIQAGIKDSQLMEKYQLSSEGVRASLKVLLQENLLTADEIDRWRSRTEDSIPADRREAQRRPIGIAVPVQDSVNSRNKGTIKDVAENGLAVVGMDAVVGQMTQLAVLGDDLGLLDPFELKAECRWVATYLGRPVAGFKISEISEYDMYSLHAFLKTLDSESRKM</sequence>
<proteinExistence type="predicted"/>